<dbReference type="EMBL" id="CP051685">
    <property type="protein sequence ID" value="QJD98795.1"/>
    <property type="molecule type" value="Genomic_DNA"/>
</dbReference>
<dbReference type="Pfam" id="PF00072">
    <property type="entry name" value="Response_reg"/>
    <property type="match status" value="1"/>
</dbReference>
<dbReference type="InterPro" id="IPR039420">
    <property type="entry name" value="WalR-like"/>
</dbReference>
<dbReference type="KEGG" id="mfy:HH212_01040"/>
<proteinExistence type="predicted"/>
<evidence type="ECO:0000256" key="3">
    <source>
        <dbReference type="ARBA" id="ARBA00023015"/>
    </source>
</evidence>
<evidence type="ECO:0000313" key="8">
    <source>
        <dbReference type="EMBL" id="QJD98795.1"/>
    </source>
</evidence>
<evidence type="ECO:0000256" key="1">
    <source>
        <dbReference type="ARBA" id="ARBA00022553"/>
    </source>
</evidence>
<evidence type="ECO:0000256" key="4">
    <source>
        <dbReference type="ARBA" id="ARBA00023125"/>
    </source>
</evidence>
<keyword evidence="5" id="KW-0804">Transcription</keyword>
<dbReference type="GO" id="GO:0032993">
    <property type="term" value="C:protein-DNA complex"/>
    <property type="evidence" value="ECO:0007669"/>
    <property type="project" value="TreeGrafter"/>
</dbReference>
<keyword evidence="2" id="KW-0902">Two-component regulatory system</keyword>
<sequence>MQVLIIDDDVVSRMVLMHLVDTAGSADGDCGGLGAAGSVDFDVLEAEDGEQAWQLLQAGARPAMLFCDLRMPRLSGMELLARMRADARFAKLPFVLVSAAADSATMEQAMALGADGYIVKPFDSARVCAHLARLALPSARGEEGAAALATFDEEPGATARRLGIDGARLLLYLGGLQRQLDAAAAELAPMLADGHAGAVYERLARLAEGCRMLGLDGAAAGLAALQARLAPGTVEMKAAAADAASNAVDESTPQALSAALDAARAAVLRQTVAARRLPA</sequence>
<protein>
    <submittedName>
        <fullName evidence="8">Response regulator</fullName>
    </submittedName>
</protein>
<dbReference type="RefSeq" id="WP_169433693.1">
    <property type="nucleotide sequence ID" value="NZ_CP051685.1"/>
</dbReference>
<dbReference type="AlphaFoldDB" id="A0A7Z2ZQU7"/>
<dbReference type="SUPFAM" id="SSF52172">
    <property type="entry name" value="CheY-like"/>
    <property type="match status" value="1"/>
</dbReference>
<gene>
    <name evidence="8" type="ORF">HH212_01040</name>
</gene>
<evidence type="ECO:0000256" key="2">
    <source>
        <dbReference type="ARBA" id="ARBA00023012"/>
    </source>
</evidence>
<evidence type="ECO:0000259" key="7">
    <source>
        <dbReference type="PROSITE" id="PS50110"/>
    </source>
</evidence>
<keyword evidence="9" id="KW-1185">Reference proteome</keyword>
<dbReference type="CDD" id="cd00156">
    <property type="entry name" value="REC"/>
    <property type="match status" value="1"/>
</dbReference>
<dbReference type="Gene3D" id="3.40.50.2300">
    <property type="match status" value="1"/>
</dbReference>
<dbReference type="GO" id="GO:0005829">
    <property type="term" value="C:cytosol"/>
    <property type="evidence" value="ECO:0007669"/>
    <property type="project" value="TreeGrafter"/>
</dbReference>
<dbReference type="InterPro" id="IPR011006">
    <property type="entry name" value="CheY-like_superfamily"/>
</dbReference>
<keyword evidence="1 6" id="KW-0597">Phosphoprotein</keyword>
<evidence type="ECO:0000313" key="9">
    <source>
        <dbReference type="Proteomes" id="UP000502415"/>
    </source>
</evidence>
<dbReference type="Proteomes" id="UP000502415">
    <property type="component" value="Chromosome"/>
</dbReference>
<dbReference type="PANTHER" id="PTHR48111">
    <property type="entry name" value="REGULATOR OF RPOS"/>
    <property type="match status" value="1"/>
</dbReference>
<feature type="domain" description="Response regulatory" evidence="7">
    <location>
        <begin position="2"/>
        <end position="135"/>
    </location>
</feature>
<keyword evidence="4" id="KW-0238">DNA-binding</keyword>
<feature type="modified residue" description="4-aspartylphosphate" evidence="6">
    <location>
        <position position="68"/>
    </location>
</feature>
<dbReference type="PANTHER" id="PTHR48111:SF1">
    <property type="entry name" value="TWO-COMPONENT RESPONSE REGULATOR ORR33"/>
    <property type="match status" value="1"/>
</dbReference>
<evidence type="ECO:0000256" key="5">
    <source>
        <dbReference type="ARBA" id="ARBA00023163"/>
    </source>
</evidence>
<dbReference type="GO" id="GO:0000976">
    <property type="term" value="F:transcription cis-regulatory region binding"/>
    <property type="evidence" value="ECO:0007669"/>
    <property type="project" value="TreeGrafter"/>
</dbReference>
<dbReference type="SMART" id="SM00448">
    <property type="entry name" value="REC"/>
    <property type="match status" value="1"/>
</dbReference>
<reference evidence="8 9" key="1">
    <citation type="submission" date="2020-04" db="EMBL/GenBank/DDBJ databases">
        <title>Genome sequencing of novel species.</title>
        <authorList>
            <person name="Heo J."/>
            <person name="Kim S.-J."/>
            <person name="Kim J.-S."/>
            <person name="Hong S.-B."/>
            <person name="Kwon S.-W."/>
        </authorList>
    </citation>
    <scope>NUCLEOTIDE SEQUENCE [LARGE SCALE GENOMIC DNA]</scope>
    <source>
        <strain evidence="8 9">GN2-R2</strain>
    </source>
</reference>
<dbReference type="GO" id="GO:0000156">
    <property type="term" value="F:phosphorelay response regulator activity"/>
    <property type="evidence" value="ECO:0007669"/>
    <property type="project" value="TreeGrafter"/>
</dbReference>
<keyword evidence="3" id="KW-0805">Transcription regulation</keyword>
<name>A0A7Z2ZQU7_9BURK</name>
<dbReference type="GO" id="GO:0006355">
    <property type="term" value="P:regulation of DNA-templated transcription"/>
    <property type="evidence" value="ECO:0007669"/>
    <property type="project" value="TreeGrafter"/>
</dbReference>
<accession>A0A7Z2ZQU7</accession>
<dbReference type="InterPro" id="IPR001789">
    <property type="entry name" value="Sig_transdc_resp-reg_receiver"/>
</dbReference>
<dbReference type="PROSITE" id="PS50110">
    <property type="entry name" value="RESPONSE_REGULATORY"/>
    <property type="match status" value="1"/>
</dbReference>
<organism evidence="8 9">
    <name type="scientific">Massilia forsythiae</name>
    <dbReference type="NCBI Taxonomy" id="2728020"/>
    <lineage>
        <taxon>Bacteria</taxon>
        <taxon>Pseudomonadati</taxon>
        <taxon>Pseudomonadota</taxon>
        <taxon>Betaproteobacteria</taxon>
        <taxon>Burkholderiales</taxon>
        <taxon>Oxalobacteraceae</taxon>
        <taxon>Telluria group</taxon>
        <taxon>Massilia</taxon>
    </lineage>
</organism>
<evidence type="ECO:0000256" key="6">
    <source>
        <dbReference type="PROSITE-ProRule" id="PRU00169"/>
    </source>
</evidence>